<keyword evidence="2" id="KW-0805">Transcription regulation</keyword>
<protein>
    <submittedName>
        <fullName evidence="7">Putative methyltransferase</fullName>
        <ecNumber evidence="7">2.1.1.-</ecNumber>
    </submittedName>
</protein>
<dbReference type="GO" id="GO:0032259">
    <property type="term" value="P:methylation"/>
    <property type="evidence" value="ECO:0007669"/>
    <property type="project" value="UniProtKB-KW"/>
</dbReference>
<keyword evidence="1" id="KW-0678">Repressor</keyword>
<name>A0A151B2X0_9CLOT</name>
<dbReference type="InterPro" id="IPR009061">
    <property type="entry name" value="DNA-bd_dom_put_sf"/>
</dbReference>
<dbReference type="OrthoDB" id="122388at2"/>
<dbReference type="PANTHER" id="PTHR30204">
    <property type="entry name" value="REDOX-CYCLING DRUG-SENSING TRANSCRIPTIONAL ACTIVATOR SOXR"/>
    <property type="match status" value="1"/>
</dbReference>
<gene>
    <name evidence="7" type="ORF">CLTEP_18300</name>
</gene>
<evidence type="ECO:0000256" key="1">
    <source>
        <dbReference type="ARBA" id="ARBA00022491"/>
    </source>
</evidence>
<dbReference type="EMBL" id="LTBA01000021">
    <property type="protein sequence ID" value="KYH34255.1"/>
    <property type="molecule type" value="Genomic_DNA"/>
</dbReference>
<accession>A0A151B2X0</accession>
<evidence type="ECO:0000256" key="5">
    <source>
        <dbReference type="SAM" id="Coils"/>
    </source>
</evidence>
<keyword evidence="8" id="KW-1185">Reference proteome</keyword>
<reference evidence="7 8" key="1">
    <citation type="submission" date="2016-02" db="EMBL/GenBank/DDBJ databases">
        <title>Genome sequence of Clostridium tepidiprofundi DSM 19306.</title>
        <authorList>
            <person name="Poehlein A."/>
            <person name="Daniel R."/>
        </authorList>
    </citation>
    <scope>NUCLEOTIDE SEQUENCE [LARGE SCALE GENOMIC DNA]</scope>
    <source>
        <strain evidence="7 8">DSM 19306</strain>
    </source>
</reference>
<dbReference type="AlphaFoldDB" id="A0A151B2X0"/>
<dbReference type="GO" id="GO:0003677">
    <property type="term" value="F:DNA binding"/>
    <property type="evidence" value="ECO:0007669"/>
    <property type="project" value="UniProtKB-KW"/>
</dbReference>
<dbReference type="PANTHER" id="PTHR30204:SF69">
    <property type="entry name" value="MERR-FAMILY TRANSCRIPTIONAL REGULATOR"/>
    <property type="match status" value="1"/>
</dbReference>
<organism evidence="7 8">
    <name type="scientific">Clostridium tepidiprofundi DSM 19306</name>
    <dbReference type="NCBI Taxonomy" id="1121338"/>
    <lineage>
        <taxon>Bacteria</taxon>
        <taxon>Bacillati</taxon>
        <taxon>Bacillota</taxon>
        <taxon>Clostridia</taxon>
        <taxon>Eubacteriales</taxon>
        <taxon>Clostridiaceae</taxon>
        <taxon>Clostridium</taxon>
    </lineage>
</organism>
<dbReference type="InterPro" id="IPR013216">
    <property type="entry name" value="Methyltransf_11"/>
</dbReference>
<keyword evidence="3" id="KW-0238">DNA-binding</keyword>
<dbReference type="EC" id="2.1.1.-" evidence="7"/>
<evidence type="ECO:0000256" key="3">
    <source>
        <dbReference type="ARBA" id="ARBA00023125"/>
    </source>
</evidence>
<evidence type="ECO:0000313" key="8">
    <source>
        <dbReference type="Proteomes" id="UP000075531"/>
    </source>
</evidence>
<dbReference type="SUPFAM" id="SSF46955">
    <property type="entry name" value="Putative DNA-binding domain"/>
    <property type="match status" value="1"/>
</dbReference>
<dbReference type="SUPFAM" id="SSF53335">
    <property type="entry name" value="S-adenosyl-L-methionine-dependent methyltransferases"/>
    <property type="match status" value="1"/>
</dbReference>
<keyword evidence="4" id="KW-0804">Transcription</keyword>
<feature type="domain" description="HTH merR-type" evidence="6">
    <location>
        <begin position="4"/>
        <end position="73"/>
    </location>
</feature>
<evidence type="ECO:0000259" key="6">
    <source>
        <dbReference type="PROSITE" id="PS50937"/>
    </source>
</evidence>
<dbReference type="Pfam" id="PF13411">
    <property type="entry name" value="MerR_1"/>
    <property type="match status" value="1"/>
</dbReference>
<keyword evidence="7" id="KW-0808">Transferase</keyword>
<dbReference type="Proteomes" id="UP000075531">
    <property type="component" value="Unassembled WGS sequence"/>
</dbReference>
<dbReference type="PATRIC" id="fig|1121338.3.peg.1874"/>
<dbReference type="CDD" id="cd02440">
    <property type="entry name" value="AdoMet_MTases"/>
    <property type="match status" value="1"/>
</dbReference>
<evidence type="ECO:0000313" key="7">
    <source>
        <dbReference type="EMBL" id="KYH34255.1"/>
    </source>
</evidence>
<sequence length="351" mass="42149">MSKRYSINEVAKIFNITTNKLRFYEKKGLIKSLRDNTNNYRYYSKEHLVRIQTILMYRVLDFSIEDIQQVIDENYKDNILNHFYKQWEVVNDEMHRLRLLKDSIEELMDAMYESDDEKYVDKIIESAQRINKVNNIKDNWKDKWDFDNWAKTYDISIRKDIGSLKIYKNYDEILQTVYKKSTENIQKDVSSIKVMDIGVGTGNLSEKYLNKGYNIVGIDQSREMLNTAKHKFPNLKVRLGEFLKIPFDNSEFDIIVSTYAFHHLNDTEKNLAIKEMMRVLKYDGRIVIGDLMFENNVKREELMREFTKDQIEEIEDEYYSNIEKLETEFNKYGKRLVKYKIDKLNFVICVQ</sequence>
<dbReference type="STRING" id="1121338.CLTEP_18300"/>
<dbReference type="SMART" id="SM00422">
    <property type="entry name" value="HTH_MERR"/>
    <property type="match status" value="1"/>
</dbReference>
<dbReference type="InterPro" id="IPR000551">
    <property type="entry name" value="MerR-type_HTH_dom"/>
</dbReference>
<dbReference type="RefSeq" id="WP_066825696.1">
    <property type="nucleotide sequence ID" value="NZ_LTBA01000021.1"/>
</dbReference>
<keyword evidence="5" id="KW-0175">Coiled coil</keyword>
<evidence type="ECO:0000256" key="4">
    <source>
        <dbReference type="ARBA" id="ARBA00023163"/>
    </source>
</evidence>
<dbReference type="InterPro" id="IPR047057">
    <property type="entry name" value="MerR_fam"/>
</dbReference>
<dbReference type="Pfam" id="PF08241">
    <property type="entry name" value="Methyltransf_11"/>
    <property type="match status" value="1"/>
</dbReference>
<dbReference type="Gene3D" id="1.10.1660.10">
    <property type="match status" value="1"/>
</dbReference>
<proteinExistence type="predicted"/>
<dbReference type="PROSITE" id="PS50937">
    <property type="entry name" value="HTH_MERR_2"/>
    <property type="match status" value="1"/>
</dbReference>
<dbReference type="InterPro" id="IPR029063">
    <property type="entry name" value="SAM-dependent_MTases_sf"/>
</dbReference>
<feature type="coiled-coil region" evidence="5">
    <location>
        <begin position="297"/>
        <end position="342"/>
    </location>
</feature>
<dbReference type="GO" id="GO:0003700">
    <property type="term" value="F:DNA-binding transcription factor activity"/>
    <property type="evidence" value="ECO:0007669"/>
    <property type="project" value="InterPro"/>
</dbReference>
<evidence type="ECO:0000256" key="2">
    <source>
        <dbReference type="ARBA" id="ARBA00023015"/>
    </source>
</evidence>
<dbReference type="Gene3D" id="3.40.50.150">
    <property type="entry name" value="Vaccinia Virus protein VP39"/>
    <property type="match status" value="1"/>
</dbReference>
<keyword evidence="7" id="KW-0489">Methyltransferase</keyword>
<comment type="caution">
    <text evidence="7">The sequence shown here is derived from an EMBL/GenBank/DDBJ whole genome shotgun (WGS) entry which is preliminary data.</text>
</comment>
<dbReference type="GO" id="GO:0008168">
    <property type="term" value="F:methyltransferase activity"/>
    <property type="evidence" value="ECO:0007669"/>
    <property type="project" value="UniProtKB-KW"/>
</dbReference>